<evidence type="ECO:0000313" key="3">
    <source>
        <dbReference type="Proteomes" id="UP000631421"/>
    </source>
</evidence>
<protein>
    <submittedName>
        <fullName evidence="2">Uncharacterized protein</fullName>
    </submittedName>
</protein>
<comment type="caution">
    <text evidence="2">The sequence shown here is derived from an EMBL/GenBank/DDBJ whole genome shotgun (WGS) entry which is preliminary data.</text>
</comment>
<dbReference type="AlphaFoldDB" id="A0A926UT61"/>
<reference evidence="2" key="2">
    <citation type="submission" date="2020-08" db="EMBL/GenBank/DDBJ databases">
        <authorList>
            <person name="Chen M."/>
            <person name="Teng W."/>
            <person name="Zhao L."/>
            <person name="Hu C."/>
            <person name="Zhou Y."/>
            <person name="Han B."/>
            <person name="Song L."/>
            <person name="Shu W."/>
        </authorList>
    </citation>
    <scope>NUCLEOTIDE SEQUENCE</scope>
    <source>
        <strain evidence="2">FACHB-1277</strain>
    </source>
</reference>
<organism evidence="2 3">
    <name type="scientific">Pseudanabaena cinerea FACHB-1277</name>
    <dbReference type="NCBI Taxonomy" id="2949581"/>
    <lineage>
        <taxon>Bacteria</taxon>
        <taxon>Bacillati</taxon>
        <taxon>Cyanobacteriota</taxon>
        <taxon>Cyanophyceae</taxon>
        <taxon>Pseudanabaenales</taxon>
        <taxon>Pseudanabaenaceae</taxon>
        <taxon>Pseudanabaena</taxon>
        <taxon>Pseudanabaena cinerea</taxon>
    </lineage>
</organism>
<accession>A0A926UT61</accession>
<dbReference type="Proteomes" id="UP000631421">
    <property type="component" value="Unassembled WGS sequence"/>
</dbReference>
<proteinExistence type="predicted"/>
<keyword evidence="1" id="KW-0472">Membrane</keyword>
<gene>
    <name evidence="2" type="ORF">H6F44_12020</name>
</gene>
<evidence type="ECO:0000256" key="1">
    <source>
        <dbReference type="SAM" id="Phobius"/>
    </source>
</evidence>
<keyword evidence="1" id="KW-0812">Transmembrane</keyword>
<keyword evidence="3" id="KW-1185">Reference proteome</keyword>
<feature type="transmembrane region" description="Helical" evidence="1">
    <location>
        <begin position="59"/>
        <end position="80"/>
    </location>
</feature>
<reference evidence="2" key="1">
    <citation type="journal article" date="2015" name="ISME J.">
        <title>Draft Genome Sequence of Streptomyces incarnatus NRRL8089, which Produces the Nucleoside Antibiotic Sinefungin.</title>
        <authorList>
            <person name="Oshima K."/>
            <person name="Hattori M."/>
            <person name="Shimizu H."/>
            <person name="Fukuda K."/>
            <person name="Nemoto M."/>
            <person name="Inagaki K."/>
            <person name="Tamura T."/>
        </authorList>
    </citation>
    <scope>NUCLEOTIDE SEQUENCE</scope>
    <source>
        <strain evidence="2">FACHB-1277</strain>
    </source>
</reference>
<evidence type="ECO:0000313" key="2">
    <source>
        <dbReference type="EMBL" id="MBD2150840.1"/>
    </source>
</evidence>
<dbReference type="RefSeq" id="WP_190351203.1">
    <property type="nucleotide sequence ID" value="NZ_JACJPY010000034.1"/>
</dbReference>
<sequence length="90" mass="9921">MSDDNLKTILDRLEQLGNDIDKRFISLENGMDKRFISLESNIKEVKITSEAYQKASTQIVSLAFGLISAAAAVVILSPAVKALTEFFLSK</sequence>
<name>A0A926UT61_9CYAN</name>
<keyword evidence="1" id="KW-1133">Transmembrane helix</keyword>
<dbReference type="EMBL" id="JACJPY010000034">
    <property type="protein sequence ID" value="MBD2150840.1"/>
    <property type="molecule type" value="Genomic_DNA"/>
</dbReference>